<name>A0ABR2C0Q1_9ROSI</name>
<dbReference type="EMBL" id="JBBPBM010000071">
    <property type="protein sequence ID" value="KAK8512961.1"/>
    <property type="molecule type" value="Genomic_DNA"/>
</dbReference>
<feature type="domain" description="RNase H type-1" evidence="1">
    <location>
        <begin position="22"/>
        <end position="93"/>
    </location>
</feature>
<protein>
    <recommendedName>
        <fullName evidence="1">RNase H type-1 domain-containing protein</fullName>
    </recommendedName>
</protein>
<dbReference type="InterPro" id="IPR012337">
    <property type="entry name" value="RNaseH-like_sf"/>
</dbReference>
<dbReference type="CDD" id="cd06222">
    <property type="entry name" value="RNase_H_like"/>
    <property type="match status" value="1"/>
</dbReference>
<comment type="caution">
    <text evidence="2">The sequence shown here is derived from an EMBL/GenBank/DDBJ whole genome shotgun (WGS) entry which is preliminary data.</text>
</comment>
<dbReference type="InterPro" id="IPR002156">
    <property type="entry name" value="RNaseH_domain"/>
</dbReference>
<dbReference type="Pfam" id="PF13456">
    <property type="entry name" value="RVT_3"/>
    <property type="match status" value="1"/>
</dbReference>
<dbReference type="InterPro" id="IPR044730">
    <property type="entry name" value="RNase_H-like_dom_plant"/>
</dbReference>
<dbReference type="InterPro" id="IPR036397">
    <property type="entry name" value="RNaseH_sf"/>
</dbReference>
<evidence type="ECO:0000259" key="1">
    <source>
        <dbReference type="Pfam" id="PF13456"/>
    </source>
</evidence>
<organism evidence="2 3">
    <name type="scientific">Hibiscus sabdariffa</name>
    <name type="common">roselle</name>
    <dbReference type="NCBI Taxonomy" id="183260"/>
    <lineage>
        <taxon>Eukaryota</taxon>
        <taxon>Viridiplantae</taxon>
        <taxon>Streptophyta</taxon>
        <taxon>Embryophyta</taxon>
        <taxon>Tracheophyta</taxon>
        <taxon>Spermatophyta</taxon>
        <taxon>Magnoliopsida</taxon>
        <taxon>eudicotyledons</taxon>
        <taxon>Gunneridae</taxon>
        <taxon>Pentapetalae</taxon>
        <taxon>rosids</taxon>
        <taxon>malvids</taxon>
        <taxon>Malvales</taxon>
        <taxon>Malvaceae</taxon>
        <taxon>Malvoideae</taxon>
        <taxon>Hibiscus</taxon>
    </lineage>
</organism>
<dbReference type="Proteomes" id="UP001472677">
    <property type="component" value="Unassembled WGS sequence"/>
</dbReference>
<accession>A0ABR2C0Q1</accession>
<proteinExistence type="predicted"/>
<gene>
    <name evidence="2" type="ORF">V6N12_030369</name>
</gene>
<dbReference type="PANTHER" id="PTHR34023:SF4">
    <property type="entry name" value="RNASE H TYPE-1 DOMAIN-CONTAINING PROTEIN"/>
    <property type="match status" value="1"/>
</dbReference>
<keyword evidence="3" id="KW-1185">Reference proteome</keyword>
<evidence type="ECO:0000313" key="3">
    <source>
        <dbReference type="Proteomes" id="UP001472677"/>
    </source>
</evidence>
<sequence length="122" mass="13895">MYLRLLLKLQFRHVTLSVMEVEGIFLAWKHGFDSLLVCSDCKRVMELVNSPLAGSSVLPLVRAIHQLCQKHWTTKVIWIPRDDNHCADALAKLVDPSDFSLHVYNSPPLELDLLLCEATSRL</sequence>
<dbReference type="Gene3D" id="3.30.420.10">
    <property type="entry name" value="Ribonuclease H-like superfamily/Ribonuclease H"/>
    <property type="match status" value="1"/>
</dbReference>
<evidence type="ECO:0000313" key="2">
    <source>
        <dbReference type="EMBL" id="KAK8512961.1"/>
    </source>
</evidence>
<dbReference type="SUPFAM" id="SSF53098">
    <property type="entry name" value="Ribonuclease H-like"/>
    <property type="match status" value="1"/>
</dbReference>
<reference evidence="2 3" key="1">
    <citation type="journal article" date="2024" name="G3 (Bethesda)">
        <title>Genome assembly of Hibiscus sabdariffa L. provides insights into metabolisms of medicinal natural products.</title>
        <authorList>
            <person name="Kim T."/>
        </authorList>
    </citation>
    <scope>NUCLEOTIDE SEQUENCE [LARGE SCALE GENOMIC DNA]</scope>
    <source>
        <strain evidence="2">TK-2024</strain>
        <tissue evidence="2">Old leaves</tissue>
    </source>
</reference>
<dbReference type="PANTHER" id="PTHR34023">
    <property type="entry name" value="RNASE H DOMAIN-CONTAINING PROTEIN"/>
    <property type="match status" value="1"/>
</dbReference>